<proteinExistence type="predicted"/>
<dbReference type="Proteomes" id="UP001445076">
    <property type="component" value="Unassembled WGS sequence"/>
</dbReference>
<dbReference type="EMBL" id="JARKIK010000035">
    <property type="protein sequence ID" value="KAK8740029.1"/>
    <property type="molecule type" value="Genomic_DNA"/>
</dbReference>
<name>A0AAW0XK22_CHEQU</name>
<comment type="caution">
    <text evidence="2">The sequence shown here is derived from an EMBL/GenBank/DDBJ whole genome shotgun (WGS) entry which is preliminary data.</text>
</comment>
<gene>
    <name evidence="2" type="ORF">OTU49_003353</name>
</gene>
<evidence type="ECO:0000256" key="1">
    <source>
        <dbReference type="SAM" id="Phobius"/>
    </source>
</evidence>
<accession>A0AAW0XK22</accession>
<evidence type="ECO:0000313" key="3">
    <source>
        <dbReference type="Proteomes" id="UP001445076"/>
    </source>
</evidence>
<protein>
    <recommendedName>
        <fullName evidence="4">Secreted protein</fullName>
    </recommendedName>
</protein>
<feature type="non-terminal residue" evidence="2">
    <location>
        <position position="1"/>
    </location>
</feature>
<sequence>RCSTGHSFLVLPRKPACVHLFSVTAIVVILTAVAMTWPSAYGYKYTPIGLRQREKKDDYSGTRSICTTVHLPQGGHLLDIERQYGIDGSMSKRETQNMEPSSVPPVIRQPLRAASPPLGSDFDPRSYEPRSFAPTDFERQADDIIANFRARQGLPLEPKLCVCKIGSYAGRSCTCFKSVLPLAA</sequence>
<evidence type="ECO:0000313" key="2">
    <source>
        <dbReference type="EMBL" id="KAK8740029.1"/>
    </source>
</evidence>
<keyword evidence="1" id="KW-0812">Transmembrane</keyword>
<organism evidence="2 3">
    <name type="scientific">Cherax quadricarinatus</name>
    <name type="common">Australian red claw crayfish</name>
    <dbReference type="NCBI Taxonomy" id="27406"/>
    <lineage>
        <taxon>Eukaryota</taxon>
        <taxon>Metazoa</taxon>
        <taxon>Ecdysozoa</taxon>
        <taxon>Arthropoda</taxon>
        <taxon>Crustacea</taxon>
        <taxon>Multicrustacea</taxon>
        <taxon>Malacostraca</taxon>
        <taxon>Eumalacostraca</taxon>
        <taxon>Eucarida</taxon>
        <taxon>Decapoda</taxon>
        <taxon>Pleocyemata</taxon>
        <taxon>Astacidea</taxon>
        <taxon>Parastacoidea</taxon>
        <taxon>Parastacidae</taxon>
        <taxon>Cherax</taxon>
    </lineage>
</organism>
<keyword evidence="1" id="KW-1133">Transmembrane helix</keyword>
<keyword evidence="3" id="KW-1185">Reference proteome</keyword>
<feature type="transmembrane region" description="Helical" evidence="1">
    <location>
        <begin position="20"/>
        <end position="43"/>
    </location>
</feature>
<dbReference type="AlphaFoldDB" id="A0AAW0XK22"/>
<keyword evidence="1" id="KW-0472">Membrane</keyword>
<evidence type="ECO:0008006" key="4">
    <source>
        <dbReference type="Google" id="ProtNLM"/>
    </source>
</evidence>
<reference evidence="2 3" key="1">
    <citation type="journal article" date="2024" name="BMC Genomics">
        <title>Genome assembly of redclaw crayfish (Cherax quadricarinatus) provides insights into its immune adaptation and hypoxia tolerance.</title>
        <authorList>
            <person name="Liu Z."/>
            <person name="Zheng J."/>
            <person name="Li H."/>
            <person name="Fang K."/>
            <person name="Wang S."/>
            <person name="He J."/>
            <person name="Zhou D."/>
            <person name="Weng S."/>
            <person name="Chi M."/>
            <person name="Gu Z."/>
            <person name="He J."/>
            <person name="Li F."/>
            <person name="Wang M."/>
        </authorList>
    </citation>
    <scope>NUCLEOTIDE SEQUENCE [LARGE SCALE GENOMIC DNA]</scope>
    <source>
        <strain evidence="2">ZL_2023a</strain>
    </source>
</reference>